<dbReference type="HAMAP" id="MF_02019">
    <property type="entry name" value="MurF"/>
    <property type="match status" value="1"/>
</dbReference>
<dbReference type="EMBL" id="JAPIUX010000004">
    <property type="protein sequence ID" value="MCX2560984.1"/>
    <property type="molecule type" value="Genomic_DNA"/>
</dbReference>
<evidence type="ECO:0000256" key="3">
    <source>
        <dbReference type="ARBA" id="ARBA00022618"/>
    </source>
</evidence>
<dbReference type="Pfam" id="PF02875">
    <property type="entry name" value="Mur_ligase_C"/>
    <property type="match status" value="1"/>
</dbReference>
<keyword evidence="9 10" id="KW-0961">Cell wall biogenesis/degradation</keyword>
<evidence type="ECO:0000256" key="7">
    <source>
        <dbReference type="ARBA" id="ARBA00022984"/>
    </source>
</evidence>
<evidence type="ECO:0000256" key="2">
    <source>
        <dbReference type="ARBA" id="ARBA00022598"/>
    </source>
</evidence>
<dbReference type="PANTHER" id="PTHR43024">
    <property type="entry name" value="UDP-N-ACETYLMURAMOYL-TRIPEPTIDE--D-ALANYL-D-ALANINE LIGASE"/>
    <property type="match status" value="1"/>
</dbReference>
<dbReference type="NCBIfam" id="TIGR01143">
    <property type="entry name" value="murF"/>
    <property type="match status" value="1"/>
</dbReference>
<evidence type="ECO:0000256" key="8">
    <source>
        <dbReference type="ARBA" id="ARBA00023306"/>
    </source>
</evidence>
<feature type="domain" description="Mur ligase central" evidence="14">
    <location>
        <begin position="108"/>
        <end position="297"/>
    </location>
</feature>
<dbReference type="InterPro" id="IPR051046">
    <property type="entry name" value="MurCDEF_CellWall_CoF430Synth"/>
</dbReference>
<dbReference type="InterPro" id="IPR013221">
    <property type="entry name" value="Mur_ligase_cen"/>
</dbReference>
<evidence type="ECO:0000256" key="1">
    <source>
        <dbReference type="ARBA" id="ARBA00022490"/>
    </source>
</evidence>
<evidence type="ECO:0000256" key="11">
    <source>
        <dbReference type="RuleBase" id="RU004136"/>
    </source>
</evidence>
<dbReference type="Pfam" id="PF01225">
    <property type="entry name" value="Mur_ligase"/>
    <property type="match status" value="1"/>
</dbReference>
<comment type="subcellular location">
    <subcellularLocation>
        <location evidence="10 11">Cytoplasm</location>
    </subcellularLocation>
</comment>
<evidence type="ECO:0000259" key="12">
    <source>
        <dbReference type="Pfam" id="PF01225"/>
    </source>
</evidence>
<evidence type="ECO:0000313" key="15">
    <source>
        <dbReference type="EMBL" id="MCX2560984.1"/>
    </source>
</evidence>
<dbReference type="InterPro" id="IPR000713">
    <property type="entry name" value="Mur_ligase_N"/>
</dbReference>
<comment type="similarity">
    <text evidence="10">Belongs to the MurCDEF family. MurF subfamily.</text>
</comment>
<dbReference type="Gene3D" id="3.90.190.20">
    <property type="entry name" value="Mur ligase, C-terminal domain"/>
    <property type="match status" value="1"/>
</dbReference>
<dbReference type="InterPro" id="IPR004101">
    <property type="entry name" value="Mur_ligase_C"/>
</dbReference>
<evidence type="ECO:0000256" key="10">
    <source>
        <dbReference type="HAMAP-Rule" id="MF_02019"/>
    </source>
</evidence>
<reference evidence="15 16" key="1">
    <citation type="submission" date="2022-11" db="EMBL/GenBank/DDBJ databases">
        <title>Genome sequencing of Acetobacter type strain.</title>
        <authorList>
            <person name="Heo J."/>
            <person name="Lee D."/>
            <person name="Han B.-H."/>
            <person name="Hong S.-B."/>
            <person name="Kwon S.-W."/>
        </authorList>
    </citation>
    <scope>NUCLEOTIDE SEQUENCE [LARGE SCALE GENOMIC DNA]</scope>
    <source>
        <strain evidence="15 16">KACC 21251</strain>
    </source>
</reference>
<keyword evidence="8 10" id="KW-0131">Cell cycle</keyword>
<dbReference type="Gene3D" id="3.40.1190.10">
    <property type="entry name" value="Mur-like, catalytic domain"/>
    <property type="match status" value="1"/>
</dbReference>
<dbReference type="InterPro" id="IPR036565">
    <property type="entry name" value="Mur-like_cat_sf"/>
</dbReference>
<evidence type="ECO:0000313" key="16">
    <source>
        <dbReference type="Proteomes" id="UP001526446"/>
    </source>
</evidence>
<evidence type="ECO:0000259" key="14">
    <source>
        <dbReference type="Pfam" id="PF08245"/>
    </source>
</evidence>
<sequence length="461" mass="47369">MTALWTRDELEAATGGTFAGACTPVVTGISIDTRTLAPGDLFVALKGDNSDGHAHITTALEKGAAAVLVHETAGCTDPRLLVVADTLKGLQDLARAARARFTGKMVAVTGSVGKTTTKDMLRLCLGALGPTHAAEASYNNHWGVPLTLARLPRDAAFCVSEIGMNHPGEILPLARMVRPDIAVITTIGSAHLGYMGSLDAIAQEKAELITALPTGGVAIVPDDAHGQPFFTAAARQANATLWHTGLKRDSFVHLSGLSTVDGGSHFTAHAGSRSVPVTLHAPGTHLARNALTALAVCAALGGDLNSAAQALASFRPGKGRGALALIAGGAVTLLDESYNASSASIRAALDVLRHLPATRRIAVLGDMRELGDFSTSEHQALAQPAAESADLVFCCGPHMKSLFEALPKTAQGAWAQDAATLAPLVCAALRKGDAVLVKGSLGSRMRDVIAALNGLSAVEPA</sequence>
<evidence type="ECO:0000259" key="13">
    <source>
        <dbReference type="Pfam" id="PF02875"/>
    </source>
</evidence>
<feature type="domain" description="Mur ligase N-terminal catalytic" evidence="12">
    <location>
        <begin position="26"/>
        <end position="73"/>
    </location>
</feature>
<dbReference type="InterPro" id="IPR036615">
    <property type="entry name" value="Mur_ligase_C_dom_sf"/>
</dbReference>
<comment type="catalytic activity">
    <reaction evidence="10 11">
        <text>D-alanyl-D-alanine + UDP-N-acetyl-alpha-D-muramoyl-L-alanyl-gamma-D-glutamyl-meso-2,6-diaminopimelate + ATP = UDP-N-acetyl-alpha-D-muramoyl-L-alanyl-gamma-D-glutamyl-meso-2,6-diaminopimeloyl-D-alanyl-D-alanine + ADP + phosphate + H(+)</text>
        <dbReference type="Rhea" id="RHEA:28374"/>
        <dbReference type="ChEBI" id="CHEBI:15378"/>
        <dbReference type="ChEBI" id="CHEBI:30616"/>
        <dbReference type="ChEBI" id="CHEBI:43474"/>
        <dbReference type="ChEBI" id="CHEBI:57822"/>
        <dbReference type="ChEBI" id="CHEBI:61386"/>
        <dbReference type="ChEBI" id="CHEBI:83905"/>
        <dbReference type="ChEBI" id="CHEBI:456216"/>
        <dbReference type="EC" id="6.3.2.10"/>
    </reaction>
</comment>
<dbReference type="SUPFAM" id="SSF53623">
    <property type="entry name" value="MurD-like peptide ligases, catalytic domain"/>
    <property type="match status" value="1"/>
</dbReference>
<comment type="pathway">
    <text evidence="10 11">Cell wall biogenesis; peptidoglycan biosynthesis.</text>
</comment>
<dbReference type="PANTHER" id="PTHR43024:SF1">
    <property type="entry name" value="UDP-N-ACETYLMURAMOYL-TRIPEPTIDE--D-ALANYL-D-ALANINE LIGASE"/>
    <property type="match status" value="1"/>
</dbReference>
<comment type="caution">
    <text evidence="15">The sequence shown here is derived from an EMBL/GenBank/DDBJ whole genome shotgun (WGS) entry which is preliminary data.</text>
</comment>
<evidence type="ECO:0000256" key="6">
    <source>
        <dbReference type="ARBA" id="ARBA00022960"/>
    </source>
</evidence>
<keyword evidence="3 10" id="KW-0132">Cell division</keyword>
<evidence type="ECO:0000256" key="9">
    <source>
        <dbReference type="ARBA" id="ARBA00023316"/>
    </source>
</evidence>
<keyword evidence="6 10" id="KW-0133">Cell shape</keyword>
<name>A0ABT3Q6U7_9PROT</name>
<dbReference type="SUPFAM" id="SSF63418">
    <property type="entry name" value="MurE/MurF N-terminal domain"/>
    <property type="match status" value="1"/>
</dbReference>
<dbReference type="EC" id="6.3.2.10" evidence="10 11"/>
<feature type="domain" description="Mur ligase C-terminal" evidence="13">
    <location>
        <begin position="331"/>
        <end position="440"/>
    </location>
</feature>
<organism evidence="15 16">
    <name type="scientific">Acetobacter farinalis</name>
    <dbReference type="NCBI Taxonomy" id="1260984"/>
    <lineage>
        <taxon>Bacteria</taxon>
        <taxon>Pseudomonadati</taxon>
        <taxon>Pseudomonadota</taxon>
        <taxon>Alphaproteobacteria</taxon>
        <taxon>Acetobacterales</taxon>
        <taxon>Acetobacteraceae</taxon>
        <taxon>Acetobacter</taxon>
    </lineage>
</organism>
<accession>A0ABT3Q6U7</accession>
<keyword evidence="2 10" id="KW-0436">Ligase</keyword>
<dbReference type="GO" id="GO:0016874">
    <property type="term" value="F:ligase activity"/>
    <property type="evidence" value="ECO:0007669"/>
    <property type="project" value="UniProtKB-KW"/>
</dbReference>
<dbReference type="InterPro" id="IPR035911">
    <property type="entry name" value="MurE/MurF_N"/>
</dbReference>
<keyword evidence="7 10" id="KW-0573">Peptidoglycan synthesis</keyword>
<evidence type="ECO:0000256" key="5">
    <source>
        <dbReference type="ARBA" id="ARBA00022840"/>
    </source>
</evidence>
<feature type="binding site" evidence="10">
    <location>
        <begin position="110"/>
        <end position="116"/>
    </location>
    <ligand>
        <name>ATP</name>
        <dbReference type="ChEBI" id="CHEBI:30616"/>
    </ligand>
</feature>
<dbReference type="RefSeq" id="WP_166121455.1">
    <property type="nucleotide sequence ID" value="NZ_JAPIUX010000004.1"/>
</dbReference>
<keyword evidence="5 10" id="KW-0067">ATP-binding</keyword>
<dbReference type="Proteomes" id="UP001526446">
    <property type="component" value="Unassembled WGS sequence"/>
</dbReference>
<proteinExistence type="inferred from homology"/>
<dbReference type="Gene3D" id="3.40.1390.10">
    <property type="entry name" value="MurE/MurF, N-terminal domain"/>
    <property type="match status" value="1"/>
</dbReference>
<protein>
    <recommendedName>
        <fullName evidence="10 11">UDP-N-acetylmuramoyl-tripeptide--D-alanyl-D-alanine ligase</fullName>
        <ecNumber evidence="10 11">6.3.2.10</ecNumber>
    </recommendedName>
    <alternativeName>
        <fullName evidence="10">D-alanyl-D-alanine-adding enzyme</fullName>
    </alternativeName>
</protein>
<keyword evidence="1 10" id="KW-0963">Cytoplasm</keyword>
<dbReference type="SUPFAM" id="SSF53244">
    <property type="entry name" value="MurD-like peptide ligases, peptide-binding domain"/>
    <property type="match status" value="1"/>
</dbReference>
<dbReference type="Pfam" id="PF08245">
    <property type="entry name" value="Mur_ligase_M"/>
    <property type="match status" value="1"/>
</dbReference>
<keyword evidence="4 10" id="KW-0547">Nucleotide-binding</keyword>
<dbReference type="InterPro" id="IPR005863">
    <property type="entry name" value="UDP-N-AcMur_synth"/>
</dbReference>
<evidence type="ECO:0000256" key="4">
    <source>
        <dbReference type="ARBA" id="ARBA00022741"/>
    </source>
</evidence>
<gene>
    <name evidence="10" type="primary">murF</name>
    <name evidence="15" type="ORF">OQ252_06180</name>
</gene>
<dbReference type="PROSITE" id="PS51257">
    <property type="entry name" value="PROKAR_LIPOPROTEIN"/>
    <property type="match status" value="1"/>
</dbReference>
<comment type="function">
    <text evidence="10 11">Involved in cell wall formation. Catalyzes the final step in the synthesis of UDP-N-acetylmuramoyl-pentapeptide, the precursor of murein.</text>
</comment>
<keyword evidence="16" id="KW-1185">Reference proteome</keyword>